<feature type="region of interest" description="Disordered" evidence="4">
    <location>
        <begin position="70"/>
        <end position="107"/>
    </location>
</feature>
<dbReference type="PANTHER" id="PTHR40621">
    <property type="entry name" value="TRANSCRIPTION FACTOR KAPC-RELATED"/>
    <property type="match status" value="1"/>
</dbReference>
<organism evidence="6 7">
    <name type="scientific">Lipomyces tetrasporus</name>
    <dbReference type="NCBI Taxonomy" id="54092"/>
    <lineage>
        <taxon>Eukaryota</taxon>
        <taxon>Fungi</taxon>
        <taxon>Dikarya</taxon>
        <taxon>Ascomycota</taxon>
        <taxon>Saccharomycotina</taxon>
        <taxon>Lipomycetes</taxon>
        <taxon>Lipomycetales</taxon>
        <taxon>Lipomycetaceae</taxon>
        <taxon>Lipomyces</taxon>
    </lineage>
</organism>
<feature type="compositionally biased region" description="Basic and acidic residues" evidence="4">
    <location>
        <begin position="396"/>
        <end position="408"/>
    </location>
</feature>
<feature type="compositionally biased region" description="Basic and acidic residues" evidence="4">
    <location>
        <begin position="307"/>
        <end position="317"/>
    </location>
</feature>
<dbReference type="RefSeq" id="XP_056047413.1">
    <property type="nucleotide sequence ID" value="XM_056189025.1"/>
</dbReference>
<reference evidence="6" key="1">
    <citation type="submission" date="2023-03" db="EMBL/GenBank/DDBJ databases">
        <title>Near-Complete genome sequence of Lipomyces tetrasporous NRRL Y-64009, an oleaginous yeast capable of growing on lignocellulosic hydrolysates.</title>
        <authorList>
            <consortium name="Lawrence Berkeley National Laboratory"/>
            <person name="Jagtap S.S."/>
            <person name="Liu J.-J."/>
            <person name="Walukiewicz H.E."/>
            <person name="Pangilinan J."/>
            <person name="Lipzen A."/>
            <person name="Ahrendt S."/>
            <person name="Koriabine M."/>
            <person name="Cobaugh K."/>
            <person name="Salamov A."/>
            <person name="Yoshinaga Y."/>
            <person name="Ng V."/>
            <person name="Daum C."/>
            <person name="Grigoriev I.V."/>
            <person name="Slininger P.J."/>
            <person name="Dien B.S."/>
            <person name="Jin Y.-S."/>
            <person name="Rao C.V."/>
        </authorList>
    </citation>
    <scope>NUCLEOTIDE SEQUENCE</scope>
    <source>
        <strain evidence="6">NRRL Y-64009</strain>
    </source>
</reference>
<evidence type="ECO:0000313" key="6">
    <source>
        <dbReference type="EMBL" id="KAJ8103963.1"/>
    </source>
</evidence>
<feature type="coiled-coil region" evidence="3">
    <location>
        <begin position="107"/>
        <end position="169"/>
    </location>
</feature>
<dbReference type="GO" id="GO:0001228">
    <property type="term" value="F:DNA-binding transcription activator activity, RNA polymerase II-specific"/>
    <property type="evidence" value="ECO:0007669"/>
    <property type="project" value="TreeGrafter"/>
</dbReference>
<feature type="domain" description="BZIP" evidence="5">
    <location>
        <begin position="94"/>
        <end position="109"/>
    </location>
</feature>
<dbReference type="Proteomes" id="UP001217417">
    <property type="component" value="Unassembled WGS sequence"/>
</dbReference>
<dbReference type="InterPro" id="IPR018287">
    <property type="entry name" value="Hap4_TF_heteromerisation"/>
</dbReference>
<name>A0AAD7QYX6_9ASCO</name>
<dbReference type="InterPro" id="IPR004827">
    <property type="entry name" value="bZIP"/>
</dbReference>
<keyword evidence="2" id="KW-0539">Nucleus</keyword>
<feature type="region of interest" description="Disordered" evidence="4">
    <location>
        <begin position="345"/>
        <end position="369"/>
    </location>
</feature>
<dbReference type="Gene3D" id="1.20.5.170">
    <property type="match status" value="1"/>
</dbReference>
<dbReference type="EMBL" id="JARPMG010000001">
    <property type="protein sequence ID" value="KAJ8103963.1"/>
    <property type="molecule type" value="Genomic_DNA"/>
</dbReference>
<evidence type="ECO:0000256" key="1">
    <source>
        <dbReference type="ARBA" id="ARBA00004123"/>
    </source>
</evidence>
<dbReference type="GO" id="GO:0090575">
    <property type="term" value="C:RNA polymerase II transcription regulator complex"/>
    <property type="evidence" value="ECO:0007669"/>
    <property type="project" value="TreeGrafter"/>
</dbReference>
<dbReference type="SMART" id="SM00338">
    <property type="entry name" value="BRLZ"/>
    <property type="match status" value="1"/>
</dbReference>
<feature type="region of interest" description="Disordered" evidence="4">
    <location>
        <begin position="391"/>
        <end position="410"/>
    </location>
</feature>
<gene>
    <name evidence="6" type="ORF">POJ06DRAFT_264796</name>
</gene>
<dbReference type="GO" id="GO:0000976">
    <property type="term" value="F:transcription cis-regulatory region binding"/>
    <property type="evidence" value="ECO:0007669"/>
    <property type="project" value="InterPro"/>
</dbReference>
<dbReference type="InterPro" id="IPR046347">
    <property type="entry name" value="bZIP_sf"/>
</dbReference>
<proteinExistence type="predicted"/>
<sequence>MAPNHGTSSFILDVALSTTSCILPDPNNALAAVQSAGPVLEHHSSTPLAIAPRQNTESPEDTAVITCIRPSKEWVLPPRPKPGRKPSTDTPPTKRKAQNRAAQRAFRERRAARVVELEDRLLELESEKEEKESRLTSTLMRISAENQELKSVTDELKEQIELFKQFQAQQAAMAAVGRGIQMPMAMAVAQLQPAHHLVSPAPSPGSNDQTYSSDILDRALNERLPVRGRSTATPASTMTPTTGTQYQYASPSAGTVPIRRPLKKQRQESTSSSQSTVSSPHTVTSDFPPSYTHRPSFHVVTHPSPLHAHEPEKDSGHSDTCGLCHSDGNCLCSDIGIKPSTDVFPERAPSSVLPETAETNSKRLKGEREEDLEMDFTHAFQTAEIKRNRRGYLQQQHEHQNQLRREEYDFNDSTDFTSAFSSDRSDMKTNVRVADPCGFCSSDTPCVCAEAAAAEASNPLIDSQIMEADGMSTTLPPLRNDRRFSQNKLHTLHPEPISDVTVTASAAPASNFAPGTCEACQRDPMQTLFCTSLASKQQNAGESSGCGNCNQPGGCCGGSSSSANRDTAFIPCSAAYRTLSRHKGFKAVELPSLVGKLSTKGGQVEVASVASILRELDRRLYN</sequence>
<dbReference type="InterPro" id="IPR050936">
    <property type="entry name" value="AP-1-like"/>
</dbReference>
<dbReference type="GeneID" id="80884191"/>
<evidence type="ECO:0000259" key="5">
    <source>
        <dbReference type="PROSITE" id="PS00036"/>
    </source>
</evidence>
<evidence type="ECO:0000313" key="7">
    <source>
        <dbReference type="Proteomes" id="UP001217417"/>
    </source>
</evidence>
<dbReference type="Pfam" id="PF10297">
    <property type="entry name" value="Hap4_Hap_bind"/>
    <property type="match status" value="1"/>
</dbReference>
<dbReference type="PROSITE" id="PS00036">
    <property type="entry name" value="BZIP_BASIC"/>
    <property type="match status" value="1"/>
</dbReference>
<protein>
    <recommendedName>
        <fullName evidence="5">BZIP domain-containing protein</fullName>
    </recommendedName>
</protein>
<accession>A0AAD7QYX6</accession>
<keyword evidence="7" id="KW-1185">Reference proteome</keyword>
<feature type="compositionally biased region" description="Low complexity" evidence="4">
    <location>
        <begin position="230"/>
        <end position="244"/>
    </location>
</feature>
<evidence type="ECO:0000256" key="2">
    <source>
        <dbReference type="ARBA" id="ARBA00023242"/>
    </source>
</evidence>
<keyword evidence="3" id="KW-0175">Coiled coil</keyword>
<evidence type="ECO:0000256" key="3">
    <source>
        <dbReference type="SAM" id="Coils"/>
    </source>
</evidence>
<dbReference type="PANTHER" id="PTHR40621:SF7">
    <property type="entry name" value="BZIP DOMAIN-CONTAINING PROTEIN"/>
    <property type="match status" value="1"/>
</dbReference>
<evidence type="ECO:0000256" key="4">
    <source>
        <dbReference type="SAM" id="MobiDB-lite"/>
    </source>
</evidence>
<dbReference type="SUPFAM" id="SSF57959">
    <property type="entry name" value="Leucine zipper domain"/>
    <property type="match status" value="1"/>
</dbReference>
<comment type="subcellular location">
    <subcellularLocation>
        <location evidence="1">Nucleus</location>
    </subcellularLocation>
</comment>
<comment type="caution">
    <text evidence="6">The sequence shown here is derived from an EMBL/GenBank/DDBJ whole genome shotgun (WGS) entry which is preliminary data.</text>
</comment>
<feature type="compositionally biased region" description="Low complexity" evidence="4">
    <location>
        <begin position="269"/>
        <end position="285"/>
    </location>
</feature>
<dbReference type="AlphaFoldDB" id="A0AAD7QYX6"/>
<feature type="region of interest" description="Disordered" evidence="4">
    <location>
        <begin position="222"/>
        <end position="320"/>
    </location>
</feature>